<dbReference type="InterPro" id="IPR009286">
    <property type="entry name" value="Ins_P5_2-kin"/>
</dbReference>
<evidence type="ECO:0000256" key="2">
    <source>
        <dbReference type="ARBA" id="ARBA00012023"/>
    </source>
</evidence>
<evidence type="ECO:0000256" key="4">
    <source>
        <dbReference type="ARBA" id="ARBA00022741"/>
    </source>
</evidence>
<evidence type="ECO:0000256" key="7">
    <source>
        <dbReference type="RuleBase" id="RU364126"/>
    </source>
</evidence>
<comment type="domain">
    <text evidence="7">The EXKPK motif is conserved in inositol-pentakisphosphate 2-kinases of both family 1 and 2.</text>
</comment>
<dbReference type="PANTHER" id="PTHR14456:SF2">
    <property type="entry name" value="INOSITOL-PENTAKISPHOSPHATE 2-KINASE"/>
    <property type="match status" value="1"/>
</dbReference>
<keyword evidence="5 7" id="KW-0418">Kinase</keyword>
<sequence length="488" mass="56108">MALPMECNLDWQYRGEGNCSLAVANSEEKKVFRFVKNYFTQQLEAISSKSLESRNQSIDVIEEELKKVIDYVKNVMQPLLSKKFVQIPVLCKVKDGIPKEAELMVTPSRPGHRRCKSQDNVDTSARTALVLPDLCFLPGNIMSPCTSSNISDTPTISIEIKPKKGFLPTSDDIDNTSLRHQVCKYCMHQRLKTKEGKWQRTTNYCPLDLFSGNKQRMKHALLGLIHTPQNNLKICKNGTEVYGAHIQSDLTKLFQDFFSNDRNNKCMYAGNFIDLVIYILLMPQLKGNNSHDTSLDPSQSQSQVCYNSKYVEKSCNAERESMLPADSVLEKIHSLQSLDEFDIELIYPIYKTLQSHLNIYPQHRVDWGLDGPYTSDWLTESIHSEDSQHLQSAVIRIKKFLISKTVQDCSIMIAIKPLNKRPSDSMSVINYHEQYFHYSISIIDLDPKRFDKIPTYFTMEQEMEEAYQENLDKRKLHEKSNGCDQGRS</sequence>
<keyword evidence="9" id="KW-1185">Reference proteome</keyword>
<dbReference type="EMBL" id="KB202620">
    <property type="protein sequence ID" value="ESO88804.1"/>
    <property type="molecule type" value="Genomic_DNA"/>
</dbReference>
<dbReference type="OMA" id="HRQHCIV"/>
<dbReference type="InterPro" id="IPR043001">
    <property type="entry name" value="IP5_2-K_N_lobe"/>
</dbReference>
<evidence type="ECO:0000313" key="9">
    <source>
        <dbReference type="Proteomes" id="UP000030746"/>
    </source>
</evidence>
<dbReference type="PANTHER" id="PTHR14456">
    <property type="entry name" value="INOSITOL POLYPHOSPHATE KINASE 1"/>
    <property type="match status" value="1"/>
</dbReference>
<evidence type="ECO:0000256" key="1">
    <source>
        <dbReference type="ARBA" id="ARBA00007229"/>
    </source>
</evidence>
<organism evidence="8 9">
    <name type="scientific">Lottia gigantea</name>
    <name type="common">Giant owl limpet</name>
    <dbReference type="NCBI Taxonomy" id="225164"/>
    <lineage>
        <taxon>Eukaryota</taxon>
        <taxon>Metazoa</taxon>
        <taxon>Spiralia</taxon>
        <taxon>Lophotrochozoa</taxon>
        <taxon>Mollusca</taxon>
        <taxon>Gastropoda</taxon>
        <taxon>Patellogastropoda</taxon>
        <taxon>Lottioidea</taxon>
        <taxon>Lottiidae</taxon>
        <taxon>Lottia</taxon>
    </lineage>
</organism>
<dbReference type="EC" id="2.7.1.158" evidence="2 7"/>
<comment type="similarity">
    <text evidence="1">Belongs to the IPK1 type 2 family.</text>
</comment>
<dbReference type="OrthoDB" id="272370at2759"/>
<evidence type="ECO:0000256" key="6">
    <source>
        <dbReference type="ARBA" id="ARBA00022840"/>
    </source>
</evidence>
<proteinExistence type="inferred from homology"/>
<evidence type="ECO:0000256" key="3">
    <source>
        <dbReference type="ARBA" id="ARBA00022679"/>
    </source>
</evidence>
<dbReference type="Proteomes" id="UP000030746">
    <property type="component" value="Unassembled WGS sequence"/>
</dbReference>
<dbReference type="Gene3D" id="3.30.200.110">
    <property type="entry name" value="Inositol-pentakisphosphate 2-kinase, N-lobe"/>
    <property type="match status" value="1"/>
</dbReference>
<dbReference type="HOGENOM" id="CLU_033188_1_0_1"/>
<dbReference type="GO" id="GO:0005634">
    <property type="term" value="C:nucleus"/>
    <property type="evidence" value="ECO:0007669"/>
    <property type="project" value="TreeGrafter"/>
</dbReference>
<dbReference type="CTD" id="20239951"/>
<keyword evidence="3 7" id="KW-0808">Transferase</keyword>
<dbReference type="RefSeq" id="XP_009060476.1">
    <property type="nucleotide sequence ID" value="XM_009062228.1"/>
</dbReference>
<protein>
    <recommendedName>
        <fullName evidence="2 7">Inositol-pentakisphosphate 2-kinase</fullName>
        <ecNumber evidence="2 7">2.7.1.158</ecNumber>
    </recommendedName>
</protein>
<reference evidence="8 9" key="1">
    <citation type="journal article" date="2013" name="Nature">
        <title>Insights into bilaterian evolution from three spiralian genomes.</title>
        <authorList>
            <person name="Simakov O."/>
            <person name="Marletaz F."/>
            <person name="Cho S.J."/>
            <person name="Edsinger-Gonzales E."/>
            <person name="Havlak P."/>
            <person name="Hellsten U."/>
            <person name="Kuo D.H."/>
            <person name="Larsson T."/>
            <person name="Lv J."/>
            <person name="Arendt D."/>
            <person name="Savage R."/>
            <person name="Osoegawa K."/>
            <person name="de Jong P."/>
            <person name="Grimwood J."/>
            <person name="Chapman J.A."/>
            <person name="Shapiro H."/>
            <person name="Aerts A."/>
            <person name="Otillar R.P."/>
            <person name="Terry A.Y."/>
            <person name="Boore J.L."/>
            <person name="Grigoriev I.V."/>
            <person name="Lindberg D.R."/>
            <person name="Seaver E.C."/>
            <person name="Weisblat D.A."/>
            <person name="Putnam N.H."/>
            <person name="Rokhsar D.S."/>
        </authorList>
    </citation>
    <scope>NUCLEOTIDE SEQUENCE [LARGE SCALE GENOMIC DNA]</scope>
</reference>
<evidence type="ECO:0000313" key="8">
    <source>
        <dbReference type="EMBL" id="ESO88804.1"/>
    </source>
</evidence>
<dbReference type="GO" id="GO:0032958">
    <property type="term" value="P:inositol phosphate biosynthetic process"/>
    <property type="evidence" value="ECO:0007669"/>
    <property type="project" value="TreeGrafter"/>
</dbReference>
<comment type="function">
    <text evidence="7">Phosphorylates Ins(1,3,4,5,6)P5 at position 2 to form Ins(1,2,3,4,5,6)P6 (InsP6 or phytate).</text>
</comment>
<keyword evidence="4 7" id="KW-0547">Nucleotide-binding</keyword>
<comment type="catalytic activity">
    <reaction evidence="7">
        <text>1D-myo-inositol 1,3,4,5,6-pentakisphosphate + ATP = 1D-myo-inositol hexakisphosphate + ADP + H(+)</text>
        <dbReference type="Rhea" id="RHEA:20313"/>
        <dbReference type="ChEBI" id="CHEBI:15378"/>
        <dbReference type="ChEBI" id="CHEBI:30616"/>
        <dbReference type="ChEBI" id="CHEBI:57733"/>
        <dbReference type="ChEBI" id="CHEBI:58130"/>
        <dbReference type="ChEBI" id="CHEBI:456216"/>
        <dbReference type="EC" id="2.7.1.158"/>
    </reaction>
</comment>
<evidence type="ECO:0000256" key="5">
    <source>
        <dbReference type="ARBA" id="ARBA00022777"/>
    </source>
</evidence>
<keyword evidence="6 7" id="KW-0067">ATP-binding</keyword>
<dbReference type="AlphaFoldDB" id="V4BJ58"/>
<dbReference type="STRING" id="225164.V4BJ58"/>
<dbReference type="Pfam" id="PF06090">
    <property type="entry name" value="Ins_P5_2-kin"/>
    <property type="match status" value="1"/>
</dbReference>
<gene>
    <name evidence="8" type="ORF">LOTGIDRAFT_165220</name>
</gene>
<dbReference type="GeneID" id="20239951"/>
<accession>V4BJ58</accession>
<dbReference type="GO" id="GO:0005524">
    <property type="term" value="F:ATP binding"/>
    <property type="evidence" value="ECO:0007669"/>
    <property type="project" value="UniProtKB-KW"/>
</dbReference>
<dbReference type="GO" id="GO:0035299">
    <property type="term" value="F:inositol-1,3,4,5,6-pentakisphosphate 2-kinase activity"/>
    <property type="evidence" value="ECO:0007669"/>
    <property type="project" value="UniProtKB-EC"/>
</dbReference>
<dbReference type="KEGG" id="lgi:LOTGIDRAFT_165220"/>
<name>V4BJ58_LOTGI</name>